<gene>
    <name evidence="12" type="ORF">SARC_08022</name>
</gene>
<comment type="function">
    <text evidence="8">Binds the poly(A) tail of mRNA.</text>
</comment>
<feature type="domain" description="RRM" evidence="10">
    <location>
        <begin position="46"/>
        <end position="124"/>
    </location>
</feature>
<comment type="subcellular location">
    <subcellularLocation>
        <location evidence="1 8">Cytoplasm</location>
    </subcellularLocation>
</comment>
<dbReference type="GO" id="GO:0003723">
    <property type="term" value="F:RNA binding"/>
    <property type="evidence" value="ECO:0007669"/>
    <property type="project" value="UniProtKB-UniRule"/>
</dbReference>
<feature type="compositionally biased region" description="Low complexity" evidence="9">
    <location>
        <begin position="12"/>
        <end position="31"/>
    </location>
</feature>
<evidence type="ECO:0000259" key="10">
    <source>
        <dbReference type="PROSITE" id="PS50102"/>
    </source>
</evidence>
<dbReference type="CDD" id="cd12380">
    <property type="entry name" value="RRM3_I_PABPs"/>
    <property type="match status" value="1"/>
</dbReference>
<dbReference type="GO" id="GO:0005737">
    <property type="term" value="C:cytoplasm"/>
    <property type="evidence" value="ECO:0007669"/>
    <property type="project" value="UniProtKB-SubCell"/>
</dbReference>
<dbReference type="PROSITE" id="PS50102">
    <property type="entry name" value="RRM"/>
    <property type="match status" value="4"/>
</dbReference>
<dbReference type="Pfam" id="PF00076">
    <property type="entry name" value="RRM_1"/>
    <property type="match status" value="4"/>
</dbReference>
<dbReference type="InterPro" id="IPR012677">
    <property type="entry name" value="Nucleotide-bd_a/b_plait_sf"/>
</dbReference>
<feature type="domain" description="RRM" evidence="10">
    <location>
        <begin position="330"/>
        <end position="408"/>
    </location>
</feature>
<evidence type="ECO:0000256" key="7">
    <source>
        <dbReference type="PROSITE-ProRule" id="PRU00176"/>
    </source>
</evidence>
<feature type="region of interest" description="Disordered" evidence="9">
    <location>
        <begin position="476"/>
        <end position="536"/>
    </location>
</feature>
<dbReference type="OrthoDB" id="19742at2759"/>
<dbReference type="FunFam" id="3.30.70.330:FF:000648">
    <property type="entry name" value="Polyadenylate-binding protein"/>
    <property type="match status" value="1"/>
</dbReference>
<evidence type="ECO:0000256" key="1">
    <source>
        <dbReference type="ARBA" id="ARBA00004496"/>
    </source>
</evidence>
<dbReference type="InterPro" id="IPR000504">
    <property type="entry name" value="RRM_dom"/>
</dbReference>
<dbReference type="SMART" id="SM00360">
    <property type="entry name" value="RRM"/>
    <property type="match status" value="4"/>
</dbReference>
<feature type="domain" description="PABC" evidence="11">
    <location>
        <begin position="569"/>
        <end position="646"/>
    </location>
</feature>
<evidence type="ECO:0000256" key="4">
    <source>
        <dbReference type="ARBA" id="ARBA00022737"/>
    </source>
</evidence>
<reference evidence="12 13" key="1">
    <citation type="submission" date="2011-02" db="EMBL/GenBank/DDBJ databases">
        <title>The Genome Sequence of Sphaeroforma arctica JP610.</title>
        <authorList>
            <consortium name="The Broad Institute Genome Sequencing Platform"/>
            <person name="Russ C."/>
            <person name="Cuomo C."/>
            <person name="Young S.K."/>
            <person name="Zeng Q."/>
            <person name="Gargeya S."/>
            <person name="Alvarado L."/>
            <person name="Berlin A."/>
            <person name="Chapman S.B."/>
            <person name="Chen Z."/>
            <person name="Freedman E."/>
            <person name="Gellesch M."/>
            <person name="Goldberg J."/>
            <person name="Griggs A."/>
            <person name="Gujja S."/>
            <person name="Heilman E."/>
            <person name="Heiman D."/>
            <person name="Howarth C."/>
            <person name="Mehta T."/>
            <person name="Neiman D."/>
            <person name="Pearson M."/>
            <person name="Roberts A."/>
            <person name="Saif S."/>
            <person name="Shea T."/>
            <person name="Shenoy N."/>
            <person name="Sisk P."/>
            <person name="Stolte C."/>
            <person name="Sykes S."/>
            <person name="White J."/>
            <person name="Yandava C."/>
            <person name="Burger G."/>
            <person name="Gray M.W."/>
            <person name="Holland P.W.H."/>
            <person name="King N."/>
            <person name="Lang F.B.F."/>
            <person name="Roger A.J."/>
            <person name="Ruiz-Trillo I."/>
            <person name="Haas B."/>
            <person name="Nusbaum C."/>
            <person name="Birren B."/>
        </authorList>
    </citation>
    <scope>NUCLEOTIDE SEQUENCE [LARGE SCALE GENOMIC DNA]</scope>
    <source>
        <strain evidence="12 13">JP610</strain>
    </source>
</reference>
<evidence type="ECO:0000256" key="5">
    <source>
        <dbReference type="ARBA" id="ARBA00022845"/>
    </source>
</evidence>
<dbReference type="FunFam" id="3.30.70.330:FF:000091">
    <property type="entry name" value="Polyadenylate-binding protein"/>
    <property type="match status" value="1"/>
</dbReference>
<dbReference type="EMBL" id="KQ242278">
    <property type="protein sequence ID" value="KNC79589.1"/>
    <property type="molecule type" value="Genomic_DNA"/>
</dbReference>
<name>A0A0L0FSB7_9EUKA</name>
<dbReference type="GeneID" id="25908526"/>
<dbReference type="CDD" id="cd12378">
    <property type="entry name" value="RRM1_I_PABPs"/>
    <property type="match status" value="1"/>
</dbReference>
<dbReference type="PROSITE" id="PS51309">
    <property type="entry name" value="PABC"/>
    <property type="match status" value="1"/>
</dbReference>
<dbReference type="SMART" id="SM00517">
    <property type="entry name" value="PolyA"/>
    <property type="match status" value="1"/>
</dbReference>
<feature type="domain" description="RRM" evidence="10">
    <location>
        <begin position="134"/>
        <end position="211"/>
    </location>
</feature>
<keyword evidence="3 8" id="KW-0963">Cytoplasm</keyword>
<evidence type="ECO:0000313" key="12">
    <source>
        <dbReference type="EMBL" id="KNC79589.1"/>
    </source>
</evidence>
<evidence type="ECO:0000259" key="11">
    <source>
        <dbReference type="PROSITE" id="PS51309"/>
    </source>
</evidence>
<keyword evidence="4" id="KW-0677">Repeat</keyword>
<dbReference type="Gene3D" id="3.30.70.330">
    <property type="match status" value="4"/>
</dbReference>
<dbReference type="InterPro" id="IPR006515">
    <property type="entry name" value="PABP_1234"/>
</dbReference>
<comment type="similarity">
    <text evidence="2 8">Belongs to the polyadenylate-binding protein type-1 family.</text>
</comment>
<dbReference type="InterPro" id="IPR034364">
    <property type="entry name" value="PABP_RRM1"/>
</dbReference>
<dbReference type="RefSeq" id="XP_014153491.1">
    <property type="nucleotide sequence ID" value="XM_014298016.1"/>
</dbReference>
<dbReference type="STRING" id="667725.A0A0L0FSB7"/>
<keyword evidence="6 7" id="KW-0694">RNA-binding</keyword>
<dbReference type="InterPro" id="IPR002004">
    <property type="entry name" value="PABP_HYD_C"/>
</dbReference>
<dbReference type="Proteomes" id="UP000054560">
    <property type="component" value="Unassembled WGS sequence"/>
</dbReference>
<dbReference type="eggNOG" id="KOG0123">
    <property type="taxonomic scope" value="Eukaryota"/>
</dbReference>
<dbReference type="Pfam" id="PF00658">
    <property type="entry name" value="MLLE"/>
    <property type="match status" value="1"/>
</dbReference>
<dbReference type="FunFam" id="1.10.1900.10:FF:000004">
    <property type="entry name" value="Polyadenylate-binding protein"/>
    <property type="match status" value="1"/>
</dbReference>
<dbReference type="AlphaFoldDB" id="A0A0L0FSB7"/>
<sequence length="653" mass="71521">MSAPKDQPEAQASSPNPTSGSPTPAASVPGAQLASDQSAAANSTNTSLYVGDLHPDVTEAHLFEVFNAVGPVASIRVCRDTITRRSLGYAYINFHNAVDADRALDTMNYVPIKNRPCRIMWSQRDPAMRKSGAGNIFIKNLEKTIDNKALYDTFSAFGNILSCKVVEDEQNNSRGFGFVHFETEEAAQLAIEKVNGMMLLGKQVYVGIFKPKKERDGEKGDKQQTFNNVFVKNLADDAGDDELKAEFEKYGPITSCVIARDDEGKSKGFGFICFEEPEHAGKAVEEMNETEFKGKPLFVARHQKKNERENELRAKFDNLKLERANKYQGVNLYIKNLDDDIDEDRLRQEFAPFGTITSHRISRDAQKNQSRGFGFVCFSSPEEATKAVTEMNGKLLGNKPLYVALAQRKDERQSQLAMQYAQRAPSMRMPGQMGTGPLYASGAPLFYTGPGMQGRPGMVYPPQMNVRPRWVPPQAGGARPGFSGMQGYLPGGGVQGMQHAQNPQQRGVGPRGQRPVVNRPGQQGGQPNKQRGGFNYSPSVRNVPGVGGPMNQSAVGVMPAAVPPVIPGQEPLTSSMLAQASPEDQTQMLGERLYPMIASQHPEQAGKITGMLLEMDKSELLHLLESREALNQKVDEAVAVLQAHVTSTQTPEL</sequence>
<evidence type="ECO:0000256" key="8">
    <source>
        <dbReference type="RuleBase" id="RU362004"/>
    </source>
</evidence>
<keyword evidence="13" id="KW-1185">Reference proteome</keyword>
<dbReference type="GO" id="GO:0006417">
    <property type="term" value="P:regulation of translation"/>
    <property type="evidence" value="ECO:0007669"/>
    <property type="project" value="UniProtKB-KW"/>
</dbReference>
<evidence type="ECO:0000313" key="13">
    <source>
        <dbReference type="Proteomes" id="UP000054560"/>
    </source>
</evidence>
<dbReference type="CDD" id="cd12381">
    <property type="entry name" value="RRM4_I_PABPs"/>
    <property type="match status" value="1"/>
</dbReference>
<dbReference type="Gene3D" id="1.10.1900.10">
    <property type="entry name" value="c-terminal domain of poly(a) binding protein"/>
    <property type="match status" value="1"/>
</dbReference>
<keyword evidence="5" id="KW-0810">Translation regulation</keyword>
<feature type="region of interest" description="Disordered" evidence="9">
    <location>
        <begin position="1"/>
        <end position="39"/>
    </location>
</feature>
<organism evidence="12 13">
    <name type="scientific">Sphaeroforma arctica JP610</name>
    <dbReference type="NCBI Taxonomy" id="667725"/>
    <lineage>
        <taxon>Eukaryota</taxon>
        <taxon>Ichthyosporea</taxon>
        <taxon>Ichthyophonida</taxon>
        <taxon>Sphaeroforma</taxon>
    </lineage>
</organism>
<dbReference type="InterPro" id="IPR035979">
    <property type="entry name" value="RBD_domain_sf"/>
</dbReference>
<evidence type="ECO:0000256" key="9">
    <source>
        <dbReference type="SAM" id="MobiDB-lite"/>
    </source>
</evidence>
<dbReference type="NCBIfam" id="TIGR01628">
    <property type="entry name" value="PABP-1234"/>
    <property type="match status" value="1"/>
</dbReference>
<protein>
    <recommendedName>
        <fullName evidence="8">Polyadenylate-binding protein</fullName>
        <shortName evidence="8">PABP</shortName>
    </recommendedName>
</protein>
<dbReference type="InterPro" id="IPR045305">
    <property type="entry name" value="RRM2_I_PABPs"/>
</dbReference>
<evidence type="ECO:0000256" key="2">
    <source>
        <dbReference type="ARBA" id="ARBA00008557"/>
    </source>
</evidence>
<dbReference type="InterPro" id="IPR036053">
    <property type="entry name" value="PABP-dom"/>
</dbReference>
<dbReference type="SUPFAM" id="SSF63570">
    <property type="entry name" value="PABC (PABP) domain"/>
    <property type="match status" value="1"/>
</dbReference>
<proteinExistence type="inferred from homology"/>
<dbReference type="FunFam" id="3.30.70.330:FF:000003">
    <property type="entry name" value="Polyadenylate-binding protein"/>
    <property type="match status" value="1"/>
</dbReference>
<dbReference type="CDD" id="cd12379">
    <property type="entry name" value="RRM2_I_PABPs"/>
    <property type="match status" value="1"/>
</dbReference>
<accession>A0A0L0FSB7</accession>
<evidence type="ECO:0000256" key="6">
    <source>
        <dbReference type="ARBA" id="ARBA00022884"/>
    </source>
</evidence>
<dbReference type="SUPFAM" id="SSF54928">
    <property type="entry name" value="RNA-binding domain, RBD"/>
    <property type="match status" value="2"/>
</dbReference>
<evidence type="ECO:0000256" key="3">
    <source>
        <dbReference type="ARBA" id="ARBA00022490"/>
    </source>
</evidence>
<feature type="domain" description="RRM" evidence="10">
    <location>
        <begin position="227"/>
        <end position="304"/>
    </location>
</feature>
<dbReference type="PANTHER" id="PTHR24012">
    <property type="entry name" value="RNA BINDING PROTEIN"/>
    <property type="match status" value="1"/>
</dbReference>